<dbReference type="PROSITE" id="PS51009">
    <property type="entry name" value="CYTCII"/>
    <property type="match status" value="1"/>
</dbReference>
<evidence type="ECO:0000256" key="1">
    <source>
        <dbReference type="SAM" id="SignalP"/>
    </source>
</evidence>
<organism evidence="2 3">
    <name type="scientific">Denitratimonas tolerans</name>
    <dbReference type="NCBI Taxonomy" id="1338420"/>
    <lineage>
        <taxon>Bacteria</taxon>
        <taxon>Pseudomonadati</taxon>
        <taxon>Pseudomonadota</taxon>
        <taxon>Gammaproteobacteria</taxon>
        <taxon>Lysobacterales</taxon>
        <taxon>Lysobacteraceae</taxon>
        <taxon>Denitratimonas</taxon>
    </lineage>
</organism>
<keyword evidence="1" id="KW-0732">Signal</keyword>
<dbReference type="Gene3D" id="1.20.120.10">
    <property type="entry name" value="Cytochrome c/b562"/>
    <property type="match status" value="1"/>
</dbReference>
<evidence type="ECO:0000313" key="3">
    <source>
        <dbReference type="Proteomes" id="UP001364472"/>
    </source>
</evidence>
<feature type="chain" id="PRO_5043589325" evidence="1">
    <location>
        <begin position="29"/>
        <end position="151"/>
    </location>
</feature>
<evidence type="ECO:0000313" key="2">
    <source>
        <dbReference type="EMBL" id="MEJ1248854.1"/>
    </source>
</evidence>
<dbReference type="RefSeq" id="WP_337334573.1">
    <property type="nucleotide sequence ID" value="NZ_JBBDHC010000004.1"/>
</dbReference>
<accession>A0AAW9R4E2</accession>
<dbReference type="Proteomes" id="UP001364472">
    <property type="component" value="Unassembled WGS sequence"/>
</dbReference>
<proteinExistence type="predicted"/>
<gene>
    <name evidence="2" type="ORF">WB794_04080</name>
</gene>
<sequence>MNPTIRSLRALAALVAIALGAVAPPPAAAEAGKPPALQGIMRQLGEDMQQVTHAISMEDWQRVARLAPGIARHAQPPAGEKVRILGWLGSDAAQFRGFDGAVHETATALGEAAVREDGEAVIASFAELQRNCLACHQRFRATFIARFHEKS</sequence>
<name>A0AAW9R4E2_9GAMM</name>
<dbReference type="SUPFAM" id="SSF47175">
    <property type="entry name" value="Cytochromes"/>
    <property type="match status" value="1"/>
</dbReference>
<dbReference type="InterPro" id="IPR010980">
    <property type="entry name" value="Cyt_c/b562"/>
</dbReference>
<dbReference type="GO" id="GO:0022900">
    <property type="term" value="P:electron transport chain"/>
    <property type="evidence" value="ECO:0007669"/>
    <property type="project" value="InterPro"/>
</dbReference>
<comment type="caution">
    <text evidence="2">The sequence shown here is derived from an EMBL/GenBank/DDBJ whole genome shotgun (WGS) entry which is preliminary data.</text>
</comment>
<dbReference type="GO" id="GO:0020037">
    <property type="term" value="F:heme binding"/>
    <property type="evidence" value="ECO:0007669"/>
    <property type="project" value="InterPro"/>
</dbReference>
<keyword evidence="3" id="KW-1185">Reference proteome</keyword>
<dbReference type="InterPro" id="IPR002321">
    <property type="entry name" value="Cyt_c_II"/>
</dbReference>
<feature type="signal peptide" evidence="1">
    <location>
        <begin position="1"/>
        <end position="28"/>
    </location>
</feature>
<dbReference type="EMBL" id="JBBDHC010000004">
    <property type="protein sequence ID" value="MEJ1248854.1"/>
    <property type="molecule type" value="Genomic_DNA"/>
</dbReference>
<dbReference type="GO" id="GO:0005506">
    <property type="term" value="F:iron ion binding"/>
    <property type="evidence" value="ECO:0007669"/>
    <property type="project" value="InterPro"/>
</dbReference>
<reference evidence="2 3" key="1">
    <citation type="journal article" date="2016" name="Antonie Van Leeuwenhoek">
        <title>Denitratimonas tolerans gen. nov., sp. nov., a denitrifying bacterium isolated from a bioreactor for tannery wastewater treatment.</title>
        <authorList>
            <person name="Han S.I."/>
            <person name="Kim J.O."/>
            <person name="Lee Y.R."/>
            <person name="Ekpeghere K.I."/>
            <person name="Koh S.C."/>
            <person name="Whang K.S."/>
        </authorList>
    </citation>
    <scope>NUCLEOTIDE SEQUENCE [LARGE SCALE GENOMIC DNA]</scope>
    <source>
        <strain evidence="2 3">KACC 17565</strain>
    </source>
</reference>
<dbReference type="AlphaFoldDB" id="A0AAW9R4E2"/>
<dbReference type="GO" id="GO:0009055">
    <property type="term" value="F:electron transfer activity"/>
    <property type="evidence" value="ECO:0007669"/>
    <property type="project" value="InterPro"/>
</dbReference>
<protein>
    <submittedName>
        <fullName evidence="2">Cytochrome C</fullName>
    </submittedName>
</protein>